<dbReference type="Pfam" id="PF06486">
    <property type="entry name" value="DUF1093"/>
    <property type="match status" value="1"/>
</dbReference>
<keyword evidence="2" id="KW-1185">Reference proteome</keyword>
<dbReference type="PANTHER" id="PTHR36433">
    <property type="entry name" value="HYPOTHETICAL CYTOSOLIC PROTEIN"/>
    <property type="match status" value="1"/>
</dbReference>
<dbReference type="InterPro" id="IPR006542">
    <property type="entry name" value="DUF1093"/>
</dbReference>
<sequence length="133" mass="15512">MKKKVILYVGLFLGLAFLFYGTPMITKNKTSDTAMVIDLFNPFVKNTEVYVKTTDEYVDTYKSAGVKDEEFNYVYQTTSYNEKGKKRQLKYVSFGKKLTPNKYLKLTTKGQDVRHWEEVDPKEVPKEALKQLK</sequence>
<reference evidence="1 2" key="1">
    <citation type="submission" date="2021-03" db="EMBL/GenBank/DDBJ databases">
        <title>Enterococcal diversity collection.</title>
        <authorList>
            <person name="Gilmore M.S."/>
            <person name="Schwartzman J."/>
            <person name="Van Tyne D."/>
            <person name="Martin M."/>
            <person name="Earl A.M."/>
            <person name="Manson A.L."/>
            <person name="Straub T."/>
            <person name="Salamzade R."/>
            <person name="Saavedra J."/>
            <person name="Lebreton F."/>
            <person name="Prichula J."/>
            <person name="Schaufler K."/>
            <person name="Gaca A."/>
            <person name="Sgardioli B."/>
            <person name="Wagenaar J."/>
            <person name="Strong T."/>
        </authorList>
    </citation>
    <scope>NUCLEOTIDE SEQUENCE [LARGE SCALE GENOMIC DNA]</scope>
    <source>
        <strain evidence="1 2">DIV0080</strain>
    </source>
</reference>
<dbReference type="SUPFAM" id="SSF159121">
    <property type="entry name" value="BC4932-like"/>
    <property type="match status" value="1"/>
</dbReference>
<evidence type="ECO:0000313" key="1">
    <source>
        <dbReference type="EMBL" id="MBO0475458.1"/>
    </source>
</evidence>
<dbReference type="EMBL" id="JAFLVX010000002">
    <property type="protein sequence ID" value="MBO0475458.1"/>
    <property type="molecule type" value="Genomic_DNA"/>
</dbReference>
<name>A0ABS3HQJ4_9ENTE</name>
<dbReference type="PANTHER" id="PTHR36433:SF2">
    <property type="entry name" value="YXEA FAMILY PROTEIN"/>
    <property type="match status" value="1"/>
</dbReference>
<comment type="caution">
    <text evidence="1">The sequence shown here is derived from an EMBL/GenBank/DDBJ whole genome shotgun (WGS) entry which is preliminary data.</text>
</comment>
<dbReference type="InterPro" id="IPR036166">
    <property type="entry name" value="YxeA-like_sf"/>
</dbReference>
<organism evidence="1 2">
    <name type="scientific">Candidatus Vagococcus giribetii</name>
    <dbReference type="NCBI Taxonomy" id="2230876"/>
    <lineage>
        <taxon>Bacteria</taxon>
        <taxon>Bacillati</taxon>
        <taxon>Bacillota</taxon>
        <taxon>Bacilli</taxon>
        <taxon>Lactobacillales</taxon>
        <taxon>Enterococcaceae</taxon>
        <taxon>Vagococcus</taxon>
    </lineage>
</organism>
<dbReference type="RefSeq" id="WP_206964044.1">
    <property type="nucleotide sequence ID" value="NZ_JAFLVX010000002.1"/>
</dbReference>
<protein>
    <submittedName>
        <fullName evidence="1">YxeA family protein</fullName>
    </submittedName>
</protein>
<dbReference type="Gene3D" id="2.40.50.480">
    <property type="match status" value="1"/>
</dbReference>
<evidence type="ECO:0000313" key="2">
    <source>
        <dbReference type="Proteomes" id="UP000664857"/>
    </source>
</evidence>
<proteinExistence type="predicted"/>
<gene>
    <name evidence="1" type="ORF">DOK76_00160</name>
</gene>
<dbReference type="Proteomes" id="UP000664857">
    <property type="component" value="Unassembled WGS sequence"/>
</dbReference>
<dbReference type="NCBIfam" id="TIGR01655">
    <property type="entry name" value="yxeA_fam"/>
    <property type="match status" value="1"/>
</dbReference>
<accession>A0ABS3HQJ4</accession>